<gene>
    <name evidence="2" type="ORF">EHYA_07627</name>
</gene>
<organism evidence="2 3">
    <name type="scientific">Embleya hyalina</name>
    <dbReference type="NCBI Taxonomy" id="516124"/>
    <lineage>
        <taxon>Bacteria</taxon>
        <taxon>Bacillati</taxon>
        <taxon>Actinomycetota</taxon>
        <taxon>Actinomycetes</taxon>
        <taxon>Kitasatosporales</taxon>
        <taxon>Streptomycetaceae</taxon>
        <taxon>Embleya</taxon>
    </lineage>
</organism>
<comment type="caution">
    <text evidence="2">The sequence shown here is derived from an EMBL/GenBank/DDBJ whole genome shotgun (WGS) entry which is preliminary data.</text>
</comment>
<name>A0A401YZ90_9ACTN</name>
<proteinExistence type="predicted"/>
<reference evidence="2 3" key="1">
    <citation type="submission" date="2018-12" db="EMBL/GenBank/DDBJ databases">
        <title>Draft genome sequence of Embleya hyalina NBRC 13850T.</title>
        <authorList>
            <person name="Komaki H."/>
            <person name="Hosoyama A."/>
            <person name="Kimura A."/>
            <person name="Ichikawa N."/>
            <person name="Tamura T."/>
        </authorList>
    </citation>
    <scope>NUCLEOTIDE SEQUENCE [LARGE SCALE GENOMIC DNA]</scope>
    <source>
        <strain evidence="2 3">NBRC 13850</strain>
    </source>
</reference>
<keyword evidence="3" id="KW-1185">Reference proteome</keyword>
<dbReference type="Proteomes" id="UP000286931">
    <property type="component" value="Unassembled WGS sequence"/>
</dbReference>
<dbReference type="PROSITE" id="PS51257">
    <property type="entry name" value="PROKAR_LIPOPROTEIN"/>
    <property type="match status" value="1"/>
</dbReference>
<evidence type="ECO:0008006" key="4">
    <source>
        <dbReference type="Google" id="ProtNLM"/>
    </source>
</evidence>
<sequence length="86" mass="9425">MKLPGFVKMGPTAIVIALLPLAVGCTGNDARKMVEEGTREAGDRIDGPHRIRETRAGDRPAERERPGIAWESVGSVAGREVFRRRE</sequence>
<dbReference type="AlphaFoldDB" id="A0A401YZ90"/>
<protein>
    <recommendedName>
        <fullName evidence="4">Lipoprotein</fullName>
    </recommendedName>
</protein>
<evidence type="ECO:0000313" key="2">
    <source>
        <dbReference type="EMBL" id="GCD99903.1"/>
    </source>
</evidence>
<evidence type="ECO:0000256" key="1">
    <source>
        <dbReference type="SAM" id="MobiDB-lite"/>
    </source>
</evidence>
<evidence type="ECO:0000313" key="3">
    <source>
        <dbReference type="Proteomes" id="UP000286931"/>
    </source>
</evidence>
<dbReference type="EMBL" id="BIFH01000035">
    <property type="protein sequence ID" value="GCD99903.1"/>
    <property type="molecule type" value="Genomic_DNA"/>
</dbReference>
<feature type="region of interest" description="Disordered" evidence="1">
    <location>
        <begin position="37"/>
        <end position="65"/>
    </location>
</feature>
<dbReference type="RefSeq" id="WP_126641664.1">
    <property type="nucleotide sequence ID" value="NZ_BIFH01000035.1"/>
</dbReference>
<accession>A0A401YZ90</accession>